<organism evidence="1 2">
    <name type="scientific">Paenibacillus spiritus</name>
    <dbReference type="NCBI Taxonomy" id="2496557"/>
    <lineage>
        <taxon>Bacteria</taxon>
        <taxon>Bacillati</taxon>
        <taxon>Bacillota</taxon>
        <taxon>Bacilli</taxon>
        <taxon>Bacillales</taxon>
        <taxon>Paenibacillaceae</taxon>
        <taxon>Paenibacillus</taxon>
    </lineage>
</organism>
<dbReference type="InterPro" id="IPR002763">
    <property type="entry name" value="DUF72"/>
</dbReference>
<gene>
    <name evidence="1" type="ORF">F4V43_06805</name>
</gene>
<dbReference type="Pfam" id="PF01904">
    <property type="entry name" value="DUF72"/>
    <property type="match status" value="1"/>
</dbReference>
<name>A0A5J5GCQ9_9BACL</name>
<evidence type="ECO:0000313" key="1">
    <source>
        <dbReference type="EMBL" id="KAA9005787.1"/>
    </source>
</evidence>
<sequence>MIRIGLTGFGDHEELYGKLKAPERLPAYSAHFSIVEIDSSFYAVQPVRNFKKWVSQTPADFRFIVKAYQGMTGHLRNKKNYFDHPDDMYRAFHESIEPVREAGKLAMTLFQMPPWFDCTKENVETLRDTKARMKDVPCAIEFRNATWYNPRFREGTLRFLSEEGWIHTVVDEPQAGVGSIPIVPEATSAEATYVRLHGRNTAGWNQSSHPDWRKLRYLYRYNTEELTEWRDRLRELEQKSRDVYVVFNNNSAGDATPNAKELQELLGGGGEDGLAPLQMDLFTGRHT</sequence>
<comment type="caution">
    <text evidence="1">The sequence shown here is derived from an EMBL/GenBank/DDBJ whole genome shotgun (WGS) entry which is preliminary data.</text>
</comment>
<dbReference type="OrthoDB" id="9780310at2"/>
<dbReference type="SUPFAM" id="SSF117396">
    <property type="entry name" value="TM1631-like"/>
    <property type="match status" value="1"/>
</dbReference>
<accession>A0A5J5GCQ9</accession>
<dbReference type="InterPro" id="IPR036520">
    <property type="entry name" value="UPF0759_sf"/>
</dbReference>
<evidence type="ECO:0000313" key="2">
    <source>
        <dbReference type="Proteomes" id="UP000367750"/>
    </source>
</evidence>
<dbReference type="PANTHER" id="PTHR30348">
    <property type="entry name" value="UNCHARACTERIZED PROTEIN YECE"/>
    <property type="match status" value="1"/>
</dbReference>
<dbReference type="PANTHER" id="PTHR30348:SF13">
    <property type="entry name" value="UPF0759 PROTEIN YUNF"/>
    <property type="match status" value="1"/>
</dbReference>
<dbReference type="EMBL" id="VYKK01000007">
    <property type="protein sequence ID" value="KAA9005787.1"/>
    <property type="molecule type" value="Genomic_DNA"/>
</dbReference>
<protein>
    <submittedName>
        <fullName evidence="1">DUF72 domain-containing protein</fullName>
    </submittedName>
</protein>
<reference evidence="1 2" key="1">
    <citation type="submission" date="2019-09" db="EMBL/GenBank/DDBJ databases">
        <title>Bacillus ochoae sp. nov., Paenibacillus whitsoniae sp. nov., Paenibacillus spiritus sp. nov. Isolated from the Mars Exploration Rover during spacecraft assembly.</title>
        <authorList>
            <person name="Seuylemezian A."/>
            <person name="Vaishampayan P."/>
        </authorList>
    </citation>
    <scope>NUCLEOTIDE SEQUENCE [LARGE SCALE GENOMIC DNA]</scope>
    <source>
        <strain evidence="1 2">MER_111</strain>
    </source>
</reference>
<proteinExistence type="predicted"/>
<keyword evidence="2" id="KW-1185">Reference proteome</keyword>
<dbReference type="Proteomes" id="UP000367750">
    <property type="component" value="Unassembled WGS sequence"/>
</dbReference>
<dbReference type="RefSeq" id="WP_150457488.1">
    <property type="nucleotide sequence ID" value="NZ_VYKK01000007.1"/>
</dbReference>
<dbReference type="AlphaFoldDB" id="A0A5J5GCQ9"/>
<dbReference type="Gene3D" id="3.20.20.410">
    <property type="entry name" value="Protein of unknown function UPF0759"/>
    <property type="match status" value="1"/>
</dbReference>